<proteinExistence type="predicted"/>
<evidence type="ECO:0000313" key="1">
    <source>
        <dbReference type="EMBL" id="MBD1259528.1"/>
    </source>
</evidence>
<evidence type="ECO:0000313" key="2">
    <source>
        <dbReference type="EMBL" id="PWK25093.1"/>
    </source>
</evidence>
<dbReference type="OrthoDB" id="1262821at2"/>
<reference evidence="1 4" key="2">
    <citation type="submission" date="2020-07" db="EMBL/GenBank/DDBJ databases">
        <title>The draft genome sequence of Maribacter polysiphoniae KCTC 22021.</title>
        <authorList>
            <person name="Mu L."/>
        </authorList>
    </citation>
    <scope>NUCLEOTIDE SEQUENCE [LARGE SCALE GENOMIC DNA]</scope>
    <source>
        <strain evidence="1 4">KCTC 22021</strain>
    </source>
</reference>
<comment type="caution">
    <text evidence="2">The sequence shown here is derived from an EMBL/GenBank/DDBJ whole genome shotgun (WGS) entry which is preliminary data.</text>
</comment>
<protein>
    <recommendedName>
        <fullName evidence="5">Glycine dehydrogenase</fullName>
    </recommendedName>
</protein>
<dbReference type="EMBL" id="QGGQ01000002">
    <property type="protein sequence ID" value="PWK25093.1"/>
    <property type="molecule type" value="Genomic_DNA"/>
</dbReference>
<evidence type="ECO:0008006" key="5">
    <source>
        <dbReference type="Google" id="ProtNLM"/>
    </source>
</evidence>
<keyword evidence="4" id="KW-1185">Reference proteome</keyword>
<name>A0A316E8N8_9FLAO</name>
<dbReference type="Proteomes" id="UP000651837">
    <property type="component" value="Unassembled WGS sequence"/>
</dbReference>
<dbReference type="EMBL" id="JACWLN010000001">
    <property type="protein sequence ID" value="MBD1259528.1"/>
    <property type="molecule type" value="Genomic_DNA"/>
</dbReference>
<dbReference type="AlphaFoldDB" id="A0A316E8N8"/>
<evidence type="ECO:0000313" key="3">
    <source>
        <dbReference type="Proteomes" id="UP000245667"/>
    </source>
</evidence>
<dbReference type="RefSeq" id="WP_109649599.1">
    <property type="nucleotide sequence ID" value="NZ_CAJQNU010000002.1"/>
</dbReference>
<evidence type="ECO:0000313" key="4">
    <source>
        <dbReference type="Proteomes" id="UP000651837"/>
    </source>
</evidence>
<reference evidence="2 3" key="1">
    <citation type="submission" date="2018-05" db="EMBL/GenBank/DDBJ databases">
        <title>Genomic Encyclopedia of Archaeal and Bacterial Type Strains, Phase II (KMG-II): from individual species to whole genera.</title>
        <authorList>
            <person name="Goeker M."/>
        </authorList>
    </citation>
    <scope>NUCLEOTIDE SEQUENCE [LARGE SCALE GENOMIC DNA]</scope>
    <source>
        <strain evidence="2 3">DSM 23514</strain>
    </source>
</reference>
<organism evidence="2 3">
    <name type="scientific">Maribacter polysiphoniae</name>
    <dbReference type="NCBI Taxonomy" id="429344"/>
    <lineage>
        <taxon>Bacteria</taxon>
        <taxon>Pseudomonadati</taxon>
        <taxon>Bacteroidota</taxon>
        <taxon>Flavobacteriia</taxon>
        <taxon>Flavobacteriales</taxon>
        <taxon>Flavobacteriaceae</taxon>
        <taxon>Maribacter</taxon>
    </lineage>
</organism>
<gene>
    <name evidence="1" type="ORF">HZY62_02925</name>
    <name evidence="2" type="ORF">LX92_01462</name>
</gene>
<accession>A0A316E8N8</accession>
<dbReference type="Proteomes" id="UP000245667">
    <property type="component" value="Unassembled WGS sequence"/>
</dbReference>
<sequence>MISCEEAAIICNKEQYKEATFTEKFKLIIHLFFCKTCSKFSKKNSELTSLCDKAHLHALPEKDKVKMKKEINEKI</sequence>